<proteinExistence type="predicted"/>
<dbReference type="Proteomes" id="UP000749040">
    <property type="component" value="Unassembled WGS sequence"/>
</dbReference>
<dbReference type="EMBL" id="JADKYB010000024">
    <property type="protein sequence ID" value="MBM9509311.1"/>
    <property type="molecule type" value="Genomic_DNA"/>
</dbReference>
<gene>
    <name evidence="1" type="ORF">ITX44_33150</name>
</gene>
<keyword evidence="2" id="KW-1185">Reference proteome</keyword>
<sequence>MSLEDADPLAAAMARVSETFGGMTARASETGCGRCFSEDELELLRSPDIPLPADLVRRVAQKEPGHWDDQPAVIRRVLPQLVVMLAQGADEPDLLVRGLAAAGWPKWPGEQAGSVAGLLDAWWTHTLRNATPPTSAPDVFASCVTASSTVTPWLARWAAETTPIARQHLNECVNWWRQDLESDTSPFTWWWGSAAEEQAAWEELKAWPAGRDVT</sequence>
<dbReference type="RefSeq" id="WP_205362190.1">
    <property type="nucleotide sequence ID" value="NZ_JADKYB010000024.1"/>
</dbReference>
<organism evidence="1 2">
    <name type="scientific">Actinacidiphila acididurans</name>
    <dbReference type="NCBI Taxonomy" id="2784346"/>
    <lineage>
        <taxon>Bacteria</taxon>
        <taxon>Bacillati</taxon>
        <taxon>Actinomycetota</taxon>
        <taxon>Actinomycetes</taxon>
        <taxon>Kitasatosporales</taxon>
        <taxon>Streptomycetaceae</taxon>
        <taxon>Actinacidiphila</taxon>
    </lineage>
</organism>
<evidence type="ECO:0000313" key="1">
    <source>
        <dbReference type="EMBL" id="MBM9509311.1"/>
    </source>
</evidence>
<accession>A0ABS2U284</accession>
<reference evidence="1 2" key="1">
    <citation type="submission" date="2021-01" db="EMBL/GenBank/DDBJ databases">
        <title>Streptomyces acididurans sp. nov., isolated from a peat swamp forest soil.</title>
        <authorList>
            <person name="Chantavorakit T."/>
            <person name="Duangmal K."/>
        </authorList>
    </citation>
    <scope>NUCLEOTIDE SEQUENCE [LARGE SCALE GENOMIC DNA]</scope>
    <source>
        <strain evidence="1 2">KK5PA1</strain>
    </source>
</reference>
<comment type="caution">
    <text evidence="1">The sequence shown here is derived from an EMBL/GenBank/DDBJ whole genome shotgun (WGS) entry which is preliminary data.</text>
</comment>
<protein>
    <submittedName>
        <fullName evidence="1">Uncharacterized protein</fullName>
    </submittedName>
</protein>
<evidence type="ECO:0000313" key="2">
    <source>
        <dbReference type="Proteomes" id="UP000749040"/>
    </source>
</evidence>
<name>A0ABS2U284_9ACTN</name>